<accession>A0AB33V909</accession>
<feature type="region of interest" description="Disordered" evidence="1">
    <location>
        <begin position="573"/>
        <end position="592"/>
    </location>
</feature>
<evidence type="ECO:0008006" key="4">
    <source>
        <dbReference type="Google" id="ProtNLM"/>
    </source>
</evidence>
<comment type="caution">
    <text evidence="2">The sequence shown here is derived from an EMBL/GenBank/DDBJ whole genome shotgun (WGS) entry which is preliminary data.</text>
</comment>
<feature type="compositionally biased region" description="Polar residues" evidence="1">
    <location>
        <begin position="31"/>
        <end position="43"/>
    </location>
</feature>
<sequence>MRAGPITSPGPATSSPDPAAERSPAPLAHGPTSTAPTTPQPRQASGEHGGQLRTRLGNAGAAVSSIARRVKLPEAANAVSNASLTRALVATAKDVVAPAAALTGDVLSAVGKAARQSTQPSASSVPLQRALGGDLTQSGQQMGAHREAVTYGEHSAQHVDRLVAFLHSVLRLGVAGTSMAFGLGRNAGLTAGDALSRLERGVPQASGIITGSEAPARTMSSQSAFQLALGGLQQWALGSVTGAAGNLAGQFVAGPVVNMLPRQFQAIDARAVVPQDIVDHMNTLRPDAGTELRDKVKAMQMDLANVSSESNVLLGQIAFDSVTAARMAAQSGTPLGAAGQISLGLAVSATAGALIGAGMAVRQSIATIDVPQPDPLRETANANPADGAAALAELPTNPVPLFFARHTTMPAAAAPGDIETGHATSVAQPHQQEQMSRMHGVIAQVTRLAGSVGSLATAPASAVAKAFAAGPLLDPQPTVDGASPSGPALRTWNTTLNVLASAVRRTKLMAASTATTTLMSTGSSMLASATEGAARRAVLAGGYSFGIHQAIVPWFNALASHIPAGDNAMRAERQQHVNARAQRPEQPEQQEV</sequence>
<evidence type="ECO:0000313" key="2">
    <source>
        <dbReference type="EMBL" id="EAP71273.1"/>
    </source>
</evidence>
<dbReference type="EMBL" id="AAKL01000059">
    <property type="protein sequence ID" value="EAP71273.1"/>
    <property type="molecule type" value="Genomic_DNA"/>
</dbReference>
<reference evidence="2 3" key="1">
    <citation type="journal article" date="2006" name="Mol. Plant Microbe Interact.">
        <title>Identification of open reading frames unique to a select agent: Ralstonia solanacearum race 3 biovar 2.</title>
        <authorList>
            <person name="Gabriel D.W."/>
            <person name="Allen C."/>
            <person name="Schell M."/>
            <person name="Denny T.P."/>
            <person name="Greenberg J.T."/>
            <person name="Duan Y.P."/>
            <person name="Flores-Cruz Z."/>
            <person name="Huang Q."/>
            <person name="Clifford J.M."/>
            <person name="Presting G."/>
            <person name="Gonzalez E.T."/>
            <person name="Reddy J."/>
            <person name="Elphinstone J."/>
            <person name="Swanson J."/>
            <person name="Yao J."/>
            <person name="Mulholland V."/>
            <person name="Liu L."/>
            <person name="Farmerie W."/>
            <person name="Patnaikuni M."/>
            <person name="Balogh B."/>
            <person name="Norman D."/>
            <person name="Alvarez A."/>
            <person name="Castillo J.A."/>
            <person name="Jones J."/>
            <person name="Saddler G."/>
            <person name="Walunas T."/>
            <person name="Zhukov A."/>
            <person name="Mikhailova N."/>
        </authorList>
    </citation>
    <scope>NUCLEOTIDE SEQUENCE [LARGE SCALE GENOMIC DNA]</scope>
    <source>
        <strain evidence="2 3">UW551</strain>
    </source>
</reference>
<organism evidence="2 3">
    <name type="scientific">Ralstonia solanacearum (strain UW551)</name>
    <dbReference type="NCBI Taxonomy" id="342110"/>
    <lineage>
        <taxon>Bacteria</taxon>
        <taxon>Pseudomonadati</taxon>
        <taxon>Pseudomonadota</taxon>
        <taxon>Betaproteobacteria</taxon>
        <taxon>Burkholderiales</taxon>
        <taxon>Burkholderiaceae</taxon>
        <taxon>Ralstonia</taxon>
        <taxon>Ralstonia solanacearum species complex</taxon>
    </lineage>
</organism>
<gene>
    <name evidence="2" type="ORF">RRSL_00705</name>
</gene>
<proteinExistence type="predicted"/>
<dbReference type="AlphaFoldDB" id="A0AB33V909"/>
<name>A0AB33V909_RALSU</name>
<dbReference type="RefSeq" id="WP_003265408.1">
    <property type="nucleotide sequence ID" value="NZ_AAKL01000059.1"/>
</dbReference>
<dbReference type="Proteomes" id="UP000005933">
    <property type="component" value="Unassembled WGS sequence"/>
</dbReference>
<feature type="region of interest" description="Disordered" evidence="1">
    <location>
        <begin position="1"/>
        <end position="53"/>
    </location>
</feature>
<protein>
    <recommendedName>
        <fullName evidence="4">Type III effector protein</fullName>
    </recommendedName>
</protein>
<evidence type="ECO:0000256" key="1">
    <source>
        <dbReference type="SAM" id="MobiDB-lite"/>
    </source>
</evidence>
<evidence type="ECO:0000313" key="3">
    <source>
        <dbReference type="Proteomes" id="UP000005933"/>
    </source>
</evidence>